<sequence length="561" mass="60426">MSSTQKTEPYAPAIAGERFVVPETVNTTRRECHFGHRLFTCLDRRPARFDDLLRKAARDHGDNEALVCGEERLSYGEFDAAVSRVANGLTAAGIAPGERVGIMLGNGIPFFLAIMGAVRMGAIAVPMSIKMSAPETRYILNHCQAAALITGKDILPRVPPAAECPSLRHIWVAGNGETTEAAPAGMTAFAELLAADDTPPPPVGDEDDTIFLFYTSGTTGKPKGARIANINIVHSALQYAYAIDLKPGQRGLLAIPGAHISGFMALYTNMLSVAGATVILPDYRTAEVLEVMKREAITFTVFVPSIYQLILMHADFDAGAFDAWRTGIFGGGIMPPATVQRLGEVLPDLRLINAYGATETTSPVSIMPAFASRDRPASVGLLVQCAEAVVMDDAGREVPRGQSGELWVRGPMVVPGYWEDPEQTARAFIDGYWRTGDVVSMDAEGYLYIHDRKKDMINKGGYKVFSAEVENALVALEGVVECAAVPVADPVMGERVCVFVACQPGETDEAALRRHAAATLADYKQPDFYLVGAEPLPRNPNGKVLKAPLAEKARVFEGKRT</sequence>
<dbReference type="Gene3D" id="3.40.50.12780">
    <property type="entry name" value="N-terminal domain of ligase-like"/>
    <property type="match status" value="1"/>
</dbReference>
<dbReference type="EMBL" id="JACEON010000005">
    <property type="protein sequence ID" value="MBA4611456.1"/>
    <property type="molecule type" value="Genomic_DNA"/>
</dbReference>
<dbReference type="Pfam" id="PF00501">
    <property type="entry name" value="AMP-binding"/>
    <property type="match status" value="1"/>
</dbReference>
<dbReference type="GO" id="GO:0016878">
    <property type="term" value="F:acid-thiol ligase activity"/>
    <property type="evidence" value="ECO:0007669"/>
    <property type="project" value="UniProtKB-ARBA"/>
</dbReference>
<feature type="domain" description="AMP-dependent synthetase/ligase" evidence="1">
    <location>
        <begin position="54"/>
        <end position="418"/>
    </location>
</feature>
<organism evidence="3 4">
    <name type="scientific">Stappia taiwanensis</name>
    <dbReference type="NCBI Taxonomy" id="992267"/>
    <lineage>
        <taxon>Bacteria</taxon>
        <taxon>Pseudomonadati</taxon>
        <taxon>Pseudomonadota</taxon>
        <taxon>Alphaproteobacteria</taxon>
        <taxon>Hyphomicrobiales</taxon>
        <taxon>Stappiaceae</taxon>
        <taxon>Stappia</taxon>
    </lineage>
</organism>
<evidence type="ECO:0000313" key="3">
    <source>
        <dbReference type="EMBL" id="MBA4611456.1"/>
    </source>
</evidence>
<protein>
    <submittedName>
        <fullName evidence="3">AMP-binding protein</fullName>
    </submittedName>
</protein>
<reference evidence="3 4" key="2">
    <citation type="submission" date="2020-08" db="EMBL/GenBank/DDBJ databases">
        <title>Stappia taiwanensis sp. nov., isolated from a coastal thermal spring.</title>
        <authorList>
            <person name="Kampfer P."/>
        </authorList>
    </citation>
    <scope>NUCLEOTIDE SEQUENCE [LARGE SCALE GENOMIC DNA]</scope>
    <source>
        <strain evidence="3 4">DSM 23284</strain>
    </source>
</reference>
<dbReference type="Pfam" id="PF13193">
    <property type="entry name" value="AMP-binding_C"/>
    <property type="match status" value="1"/>
</dbReference>
<name>A0A838XSE5_9HYPH</name>
<dbReference type="InterPro" id="IPR042099">
    <property type="entry name" value="ANL_N_sf"/>
</dbReference>
<comment type="caution">
    <text evidence="3">The sequence shown here is derived from an EMBL/GenBank/DDBJ whole genome shotgun (WGS) entry which is preliminary data.</text>
</comment>
<dbReference type="SUPFAM" id="SSF56801">
    <property type="entry name" value="Acetyl-CoA synthetase-like"/>
    <property type="match status" value="1"/>
</dbReference>
<dbReference type="PANTHER" id="PTHR43767">
    <property type="entry name" value="LONG-CHAIN-FATTY-ACID--COA LIGASE"/>
    <property type="match status" value="1"/>
</dbReference>
<accession>A0A838XSE5</accession>
<dbReference type="InterPro" id="IPR025110">
    <property type="entry name" value="AMP-bd_C"/>
</dbReference>
<dbReference type="Proteomes" id="UP000559404">
    <property type="component" value="Unassembled WGS sequence"/>
</dbReference>
<keyword evidence="4" id="KW-1185">Reference proteome</keyword>
<dbReference type="RefSeq" id="WP_181759651.1">
    <property type="nucleotide sequence ID" value="NZ_BMCR01000006.1"/>
</dbReference>
<dbReference type="PANTHER" id="PTHR43767:SF1">
    <property type="entry name" value="NONRIBOSOMAL PEPTIDE SYNTHASE PES1 (EUROFUNG)-RELATED"/>
    <property type="match status" value="1"/>
</dbReference>
<evidence type="ECO:0000259" key="2">
    <source>
        <dbReference type="Pfam" id="PF13193"/>
    </source>
</evidence>
<feature type="domain" description="AMP-binding enzyme C-terminal" evidence="2">
    <location>
        <begin position="468"/>
        <end position="543"/>
    </location>
</feature>
<dbReference type="AlphaFoldDB" id="A0A838XSE5"/>
<dbReference type="PROSITE" id="PS00455">
    <property type="entry name" value="AMP_BINDING"/>
    <property type="match status" value="1"/>
</dbReference>
<evidence type="ECO:0000313" key="4">
    <source>
        <dbReference type="Proteomes" id="UP000559404"/>
    </source>
</evidence>
<dbReference type="InterPro" id="IPR000873">
    <property type="entry name" value="AMP-dep_synth/lig_dom"/>
</dbReference>
<gene>
    <name evidence="3" type="ORF">H1W37_07335</name>
</gene>
<dbReference type="InterPro" id="IPR045851">
    <property type="entry name" value="AMP-bd_C_sf"/>
</dbReference>
<dbReference type="InterPro" id="IPR020845">
    <property type="entry name" value="AMP-binding_CS"/>
</dbReference>
<reference evidence="3 4" key="1">
    <citation type="submission" date="2020-07" db="EMBL/GenBank/DDBJ databases">
        <authorList>
            <person name="Li M."/>
        </authorList>
    </citation>
    <scope>NUCLEOTIDE SEQUENCE [LARGE SCALE GENOMIC DNA]</scope>
    <source>
        <strain evidence="3 4">DSM 23284</strain>
    </source>
</reference>
<proteinExistence type="predicted"/>
<dbReference type="InterPro" id="IPR050237">
    <property type="entry name" value="ATP-dep_AMP-bd_enzyme"/>
</dbReference>
<dbReference type="Gene3D" id="3.30.300.30">
    <property type="match status" value="1"/>
</dbReference>
<evidence type="ECO:0000259" key="1">
    <source>
        <dbReference type="Pfam" id="PF00501"/>
    </source>
</evidence>